<evidence type="ECO:0000256" key="7">
    <source>
        <dbReference type="ARBA" id="ARBA00032115"/>
    </source>
</evidence>
<dbReference type="SUPFAM" id="SSF56235">
    <property type="entry name" value="N-terminal nucleophile aminohydrolases (Ntn hydrolases)"/>
    <property type="match status" value="1"/>
</dbReference>
<evidence type="ECO:0000256" key="10">
    <source>
        <dbReference type="ARBA" id="ARBA00049625"/>
    </source>
</evidence>
<accession>A0A2K6M4G1</accession>
<dbReference type="InterPro" id="IPR001353">
    <property type="entry name" value="Proteasome_sua/b"/>
</dbReference>
<evidence type="ECO:0000256" key="4">
    <source>
        <dbReference type="ARBA" id="ARBA00022490"/>
    </source>
</evidence>
<dbReference type="GO" id="GO:0005634">
    <property type="term" value="C:nucleus"/>
    <property type="evidence" value="ECO:0007669"/>
    <property type="project" value="UniProtKB-SubCell"/>
</dbReference>
<evidence type="ECO:0000256" key="1">
    <source>
        <dbReference type="ARBA" id="ARBA00004123"/>
    </source>
</evidence>
<evidence type="ECO:0000256" key="6">
    <source>
        <dbReference type="ARBA" id="ARBA00023242"/>
    </source>
</evidence>
<dbReference type="GO" id="GO:0043161">
    <property type="term" value="P:proteasome-mediated ubiquitin-dependent protein catabolic process"/>
    <property type="evidence" value="ECO:0007669"/>
    <property type="project" value="InterPro"/>
</dbReference>
<evidence type="ECO:0000256" key="11">
    <source>
        <dbReference type="ARBA" id="ARBA00081163"/>
    </source>
</evidence>
<dbReference type="InterPro" id="IPR029055">
    <property type="entry name" value="Ntn_hydrolases_N"/>
</dbReference>
<evidence type="ECO:0000313" key="13">
    <source>
        <dbReference type="Proteomes" id="UP000233180"/>
    </source>
</evidence>
<keyword evidence="4" id="KW-0963">Cytoplasm</keyword>
<evidence type="ECO:0000256" key="3">
    <source>
        <dbReference type="ARBA" id="ARBA00016160"/>
    </source>
</evidence>
<dbReference type="PANTHER" id="PTHR32194:SF10">
    <property type="entry name" value="PROTEASOME SUBUNIT BETA TYPE-3"/>
    <property type="match status" value="1"/>
</dbReference>
<dbReference type="STRING" id="61621.ENSRBIP00000030654"/>
<dbReference type="Pfam" id="PF00227">
    <property type="entry name" value="Proteasome"/>
    <property type="match status" value="1"/>
</dbReference>
<reference evidence="12" key="3">
    <citation type="submission" date="2025-09" db="UniProtKB">
        <authorList>
            <consortium name="Ensembl"/>
        </authorList>
    </citation>
    <scope>IDENTIFICATION</scope>
</reference>
<evidence type="ECO:0000256" key="5">
    <source>
        <dbReference type="ARBA" id="ARBA00022942"/>
    </source>
</evidence>
<keyword evidence="6" id="KW-0539">Nucleus</keyword>
<reference evidence="12 13" key="1">
    <citation type="submission" date="2016-06" db="EMBL/GenBank/DDBJ databases">
        <title>Genome of Rhinopithecus bieti.</title>
        <authorList>
            <person name="Wu"/>
            <person name="C.-I. and Zhang"/>
            <person name="Y."/>
        </authorList>
    </citation>
    <scope>NUCLEOTIDE SEQUENCE</scope>
</reference>
<keyword evidence="5" id="KW-0647">Proteasome</keyword>
<dbReference type="Ensembl" id="ENSRBIT00000054616.1">
    <property type="protein sequence ID" value="ENSRBIP00000030654.1"/>
    <property type="gene ID" value="ENSRBIG00000039174.1"/>
</dbReference>
<dbReference type="Gene3D" id="3.60.20.10">
    <property type="entry name" value="Glutamine Phosphoribosylpyrophosphate, subunit 1, domain 1"/>
    <property type="match status" value="1"/>
</dbReference>
<dbReference type="OMA" id="AGMDPYT"/>
<evidence type="ECO:0000313" key="12">
    <source>
        <dbReference type="Ensembl" id="ENSRBIP00000030654.1"/>
    </source>
</evidence>
<comment type="function">
    <text evidence="10">Non-catalytic component of the 20S core proteasome complex involved in the proteolytic degradation of most intracellular proteins. This complex plays numerous essential roles within the cell by associating with different regulatory particles. Associated with two 19S regulatory particles, forms the 26S proteasome and thus participates in the ATP-dependent degradation of ubiquitinated proteins. The 26S proteasome plays a key role in the maintenance of protein homeostasis by removing misfolded or damaged proteins that could impair cellular functions, and by removing proteins whose functions are no longer required. Associated with the PA200 or PA28, the 20S proteasome mediates ubiquitin-independent protein degradation. This type of proteolysis is required in several pathways including spermatogenesis (20S-PA200 complex) or generation of a subset of MHC class I-presented antigenic peptides (20S-PA28 complex).</text>
</comment>
<comment type="subcellular location">
    <subcellularLocation>
        <location evidence="1">Nucleus</location>
    </subcellularLocation>
</comment>
<dbReference type="AlphaFoldDB" id="A0A2K6M4G1"/>
<dbReference type="Proteomes" id="UP000233180">
    <property type="component" value="Unassembled WGS sequence"/>
</dbReference>
<dbReference type="InterPro" id="IPR033811">
    <property type="entry name" value="Proteasome_beta_3"/>
</dbReference>
<comment type="subunit">
    <text evidence="2">The 26S proteasome consists of a 20S proteasome core and two 19S regulatory subunits. The 20S proteasome core is a barrel-shaped complex made of 28 subunits that are arranged in four stacked rings. The two outer rings are each formed by seven alpha subunits, and the two inner rings are formed by seven beta subunits. The proteolytic activity is exerted by three beta-subunits PSMB5, PSMB6 and PSMB7.</text>
</comment>
<sequence>MEGSSYTTITSIMSYNGGAIMAMKQKNCVAIVEDRHFGIQAQMVTMDFQEIFPMGDRLYIGLAGLVTDVQTVAQYLKFQLNLYELKEGQQIKPYTFTSMMEKHFGPYHTEPVIAGVDPKTFKPFSCSLDLISCPVVTDDFVVSGTYAEQMYGMCESLWEPNMDPEHLFETISQAVLNPVDWDAGSGMGDIIHITEKDKITTRTLKAQMD</sequence>
<organism evidence="12 13">
    <name type="scientific">Rhinopithecus bieti</name>
    <name type="common">Black snub-nosed monkey</name>
    <name type="synonym">Pygathrix bieti</name>
    <dbReference type="NCBI Taxonomy" id="61621"/>
    <lineage>
        <taxon>Eukaryota</taxon>
        <taxon>Metazoa</taxon>
        <taxon>Chordata</taxon>
        <taxon>Craniata</taxon>
        <taxon>Vertebrata</taxon>
        <taxon>Euteleostomi</taxon>
        <taxon>Mammalia</taxon>
        <taxon>Eutheria</taxon>
        <taxon>Euarchontoglires</taxon>
        <taxon>Primates</taxon>
        <taxon>Haplorrhini</taxon>
        <taxon>Catarrhini</taxon>
        <taxon>Cercopithecidae</taxon>
        <taxon>Colobinae</taxon>
        <taxon>Rhinopithecus</taxon>
    </lineage>
</organism>
<evidence type="ECO:0000256" key="2">
    <source>
        <dbReference type="ARBA" id="ARBA00011656"/>
    </source>
</evidence>
<reference evidence="12" key="2">
    <citation type="submission" date="2025-08" db="UniProtKB">
        <authorList>
            <consortium name="Ensembl"/>
        </authorList>
    </citation>
    <scope>IDENTIFICATION</scope>
</reference>
<dbReference type="GeneTree" id="ENSGT00550000074820"/>
<evidence type="ECO:0000256" key="8">
    <source>
        <dbReference type="ARBA" id="ARBA00032522"/>
    </source>
</evidence>
<evidence type="ECO:0000256" key="9">
    <source>
        <dbReference type="ARBA" id="ARBA00032560"/>
    </source>
</evidence>
<dbReference type="InterPro" id="IPR023333">
    <property type="entry name" value="Proteasome_suB-type"/>
</dbReference>
<dbReference type="GO" id="GO:0019774">
    <property type="term" value="C:proteasome core complex, beta-subunit complex"/>
    <property type="evidence" value="ECO:0007669"/>
    <property type="project" value="InterPro"/>
</dbReference>
<dbReference type="PANTHER" id="PTHR32194">
    <property type="entry name" value="METALLOPROTEASE TLDD"/>
    <property type="match status" value="1"/>
</dbReference>
<dbReference type="FunFam" id="3.60.20.10:FF:000003">
    <property type="entry name" value="Proteasome subunit beta type-3"/>
    <property type="match status" value="1"/>
</dbReference>
<dbReference type="CDD" id="cd03759">
    <property type="entry name" value="proteasome_beta_type_3"/>
    <property type="match status" value="1"/>
</dbReference>
<name>A0A2K6M4G1_RHIBE</name>
<keyword evidence="13" id="KW-1185">Reference proteome</keyword>
<dbReference type="GO" id="GO:0005737">
    <property type="term" value="C:cytoplasm"/>
    <property type="evidence" value="ECO:0007669"/>
    <property type="project" value="TreeGrafter"/>
</dbReference>
<protein>
    <recommendedName>
        <fullName evidence="3">Proteasome subunit beta type-3</fullName>
    </recommendedName>
    <alternativeName>
        <fullName evidence="7">Proteasome chain 13</fullName>
    </alternativeName>
    <alternativeName>
        <fullName evidence="8">Proteasome component C10-II</fullName>
    </alternativeName>
    <alternativeName>
        <fullName evidence="11">Proteasome subunit beta-3</fullName>
    </alternativeName>
    <alternativeName>
        <fullName evidence="9">Proteasome theta chain</fullName>
    </alternativeName>
</protein>
<proteinExistence type="predicted"/>